<feature type="transmembrane region" description="Helical" evidence="1">
    <location>
        <begin position="55"/>
        <end position="73"/>
    </location>
</feature>
<dbReference type="InterPro" id="IPR025238">
    <property type="entry name" value="DUF4184"/>
</dbReference>
<organism evidence="2 3">
    <name type="scientific">Mucilaginibacter mali</name>
    <dbReference type="NCBI Taxonomy" id="2740462"/>
    <lineage>
        <taxon>Bacteria</taxon>
        <taxon>Pseudomonadati</taxon>
        <taxon>Bacteroidota</taxon>
        <taxon>Sphingobacteriia</taxon>
        <taxon>Sphingobacteriales</taxon>
        <taxon>Sphingobacteriaceae</taxon>
        <taxon>Mucilaginibacter</taxon>
    </lineage>
</organism>
<dbReference type="Pfam" id="PF13803">
    <property type="entry name" value="DUF4184"/>
    <property type="match status" value="1"/>
</dbReference>
<accession>A0A7D4TVA3</accession>
<dbReference type="AlphaFoldDB" id="A0A7D4TVA3"/>
<dbReference type="EMBL" id="CP054139">
    <property type="protein sequence ID" value="QKJ28397.1"/>
    <property type="molecule type" value="Genomic_DNA"/>
</dbReference>
<evidence type="ECO:0000313" key="2">
    <source>
        <dbReference type="EMBL" id="QKJ28397.1"/>
    </source>
</evidence>
<evidence type="ECO:0000256" key="1">
    <source>
        <dbReference type="SAM" id="Phobius"/>
    </source>
</evidence>
<dbReference type="Proteomes" id="UP000505355">
    <property type="component" value="Chromosome"/>
</dbReference>
<keyword evidence="1" id="KW-1133">Transmembrane helix</keyword>
<name>A0A7D4TVA3_9SPHI</name>
<dbReference type="KEGG" id="mmab:HQ865_01020"/>
<proteinExistence type="predicted"/>
<dbReference type="RefSeq" id="WP_173413099.1">
    <property type="nucleotide sequence ID" value="NZ_CP054139.1"/>
</dbReference>
<sequence>MPFTFAHPAIVLPLAKLSKHWVSITGLIVGSMTPDFEYFLRMRVKSIYSHTWPGLFWFDVPLGLCILIIYQFLIKDSLIEHLPTSLYSRFVGFKGTDKDYFKFQNLIVVLTSILIGTLSHILWDGFTHPTGYFVKLIPNLSSDLNLAGHNIAVYKIIQHVSTLIGLVVICVGVFSLKKSNKNNENSILIYWICIGFVACLTVIIGFVTGLKLYQYGDLIVCAVSGSFLGLFITSTAFKLKIRPIL</sequence>
<feature type="transmembrane region" description="Helical" evidence="1">
    <location>
        <begin position="215"/>
        <end position="237"/>
    </location>
</feature>
<keyword evidence="1" id="KW-0472">Membrane</keyword>
<feature type="transmembrane region" description="Helical" evidence="1">
    <location>
        <begin position="156"/>
        <end position="176"/>
    </location>
</feature>
<keyword evidence="1" id="KW-0812">Transmembrane</keyword>
<feature type="transmembrane region" description="Helical" evidence="1">
    <location>
        <begin position="188"/>
        <end position="209"/>
    </location>
</feature>
<evidence type="ECO:0000313" key="3">
    <source>
        <dbReference type="Proteomes" id="UP000505355"/>
    </source>
</evidence>
<reference evidence="2 3" key="1">
    <citation type="submission" date="2020-05" db="EMBL/GenBank/DDBJ databases">
        <title>Mucilaginibacter mali sp. nov.</title>
        <authorList>
            <person name="Kim H.S."/>
            <person name="Lee K.C."/>
            <person name="Suh M.K."/>
            <person name="Kim J.-S."/>
            <person name="Han K.-I."/>
            <person name="Eom M.K."/>
            <person name="Shin Y.K."/>
            <person name="Lee J.-S."/>
        </authorList>
    </citation>
    <scope>NUCLEOTIDE SEQUENCE [LARGE SCALE GENOMIC DNA]</scope>
    <source>
        <strain evidence="2 3">G2-14</strain>
    </source>
</reference>
<feature type="transmembrane region" description="Helical" evidence="1">
    <location>
        <begin position="103"/>
        <end position="123"/>
    </location>
</feature>
<keyword evidence="3" id="KW-1185">Reference proteome</keyword>
<protein>
    <submittedName>
        <fullName evidence="2">DUF4184 family protein</fullName>
    </submittedName>
</protein>
<gene>
    <name evidence="2" type="ORF">HQ865_01020</name>
</gene>